<evidence type="ECO:0000256" key="3">
    <source>
        <dbReference type="ARBA" id="ARBA00022475"/>
    </source>
</evidence>
<dbReference type="EMBL" id="JANTHX010000005">
    <property type="protein sequence ID" value="MCS0499228.1"/>
    <property type="molecule type" value="Genomic_DNA"/>
</dbReference>
<keyword evidence="6 7" id="KW-0472">Membrane</keyword>
<feature type="transmembrane region" description="Helical" evidence="7">
    <location>
        <begin position="63"/>
        <end position="88"/>
    </location>
</feature>
<dbReference type="InterPro" id="IPR051311">
    <property type="entry name" value="DedA_domain"/>
</dbReference>
<keyword evidence="5 7" id="KW-1133">Transmembrane helix</keyword>
<evidence type="ECO:0000256" key="6">
    <source>
        <dbReference type="ARBA" id="ARBA00023136"/>
    </source>
</evidence>
<proteinExistence type="inferred from homology"/>
<comment type="subcellular location">
    <subcellularLocation>
        <location evidence="1">Cell membrane</location>
        <topology evidence="1">Multi-pass membrane protein</topology>
    </subcellularLocation>
</comment>
<feature type="domain" description="VTT" evidence="8">
    <location>
        <begin position="43"/>
        <end position="167"/>
    </location>
</feature>
<evidence type="ECO:0000256" key="5">
    <source>
        <dbReference type="ARBA" id="ARBA00022989"/>
    </source>
</evidence>
<comment type="similarity">
    <text evidence="2">Belongs to the DedA family.</text>
</comment>
<dbReference type="PANTHER" id="PTHR42709">
    <property type="entry name" value="ALKALINE PHOSPHATASE LIKE PROTEIN"/>
    <property type="match status" value="1"/>
</dbReference>
<feature type="transmembrane region" description="Helical" evidence="7">
    <location>
        <begin position="21"/>
        <end position="43"/>
    </location>
</feature>
<evidence type="ECO:0000256" key="7">
    <source>
        <dbReference type="SAM" id="Phobius"/>
    </source>
</evidence>
<feature type="transmembrane region" description="Helical" evidence="7">
    <location>
        <begin position="147"/>
        <end position="170"/>
    </location>
</feature>
<dbReference type="Pfam" id="PF09335">
    <property type="entry name" value="VTT_dom"/>
    <property type="match status" value="1"/>
</dbReference>
<dbReference type="RefSeq" id="WP_258798246.1">
    <property type="nucleotide sequence ID" value="NZ_JANTHX010000005.1"/>
</dbReference>
<evidence type="ECO:0000256" key="4">
    <source>
        <dbReference type="ARBA" id="ARBA00022692"/>
    </source>
</evidence>
<sequence>MNWFTDTLTWLLDAVQSVDPVLRTLLAGVGMFLETSVLVGLVVPGDTIVIVSATAIGSPAEYVALLVVVVVGALGGESVGFALGRYFGPRIRHSRLGRRIGEHNWHRAERYVDRRGGIAVFVSRFLPVLHSLVPLTVGMSPMSYRRFLAWTAPACVLWAAAYVTVGAVAAGSYRELSQQLHWAGYVFVGIIAVFLIAVVVGKKLLERAEARHWAHPAEDETDSQE</sequence>
<dbReference type="Proteomes" id="UP001205337">
    <property type="component" value="Unassembled WGS sequence"/>
</dbReference>
<feature type="transmembrane region" description="Helical" evidence="7">
    <location>
        <begin position="182"/>
        <end position="201"/>
    </location>
</feature>
<dbReference type="InterPro" id="IPR032816">
    <property type="entry name" value="VTT_dom"/>
</dbReference>
<reference evidence="9 10" key="1">
    <citation type="submission" date="2022-08" db="EMBL/GenBank/DDBJ databases">
        <authorList>
            <person name="Li F."/>
        </authorList>
    </citation>
    <scope>NUCLEOTIDE SEQUENCE [LARGE SCALE GENOMIC DNA]</scope>
    <source>
        <strain evidence="9 10">10F1B-8-1</strain>
    </source>
</reference>
<accession>A0ABT1ZET7</accession>
<keyword evidence="4 7" id="KW-0812">Transmembrane</keyword>
<keyword evidence="3" id="KW-1003">Cell membrane</keyword>
<dbReference type="PANTHER" id="PTHR42709:SF6">
    <property type="entry name" value="UNDECAPRENYL PHOSPHATE TRANSPORTER A"/>
    <property type="match status" value="1"/>
</dbReference>
<evidence type="ECO:0000313" key="10">
    <source>
        <dbReference type="Proteomes" id="UP001205337"/>
    </source>
</evidence>
<keyword evidence="10" id="KW-1185">Reference proteome</keyword>
<evidence type="ECO:0000259" key="8">
    <source>
        <dbReference type="Pfam" id="PF09335"/>
    </source>
</evidence>
<evidence type="ECO:0000313" key="9">
    <source>
        <dbReference type="EMBL" id="MCS0499228.1"/>
    </source>
</evidence>
<protein>
    <submittedName>
        <fullName evidence="9">DedA family protein</fullName>
    </submittedName>
</protein>
<name>A0ABT1ZET7_9MICO</name>
<evidence type="ECO:0000256" key="2">
    <source>
        <dbReference type="ARBA" id="ARBA00010792"/>
    </source>
</evidence>
<comment type="caution">
    <text evidence="9">The sequence shown here is derived from an EMBL/GenBank/DDBJ whole genome shotgun (WGS) entry which is preliminary data.</text>
</comment>
<organism evidence="9 10">
    <name type="scientific">Protaetiibacter mangrovi</name>
    <dbReference type="NCBI Taxonomy" id="2970926"/>
    <lineage>
        <taxon>Bacteria</taxon>
        <taxon>Bacillati</taxon>
        <taxon>Actinomycetota</taxon>
        <taxon>Actinomycetes</taxon>
        <taxon>Micrococcales</taxon>
        <taxon>Microbacteriaceae</taxon>
        <taxon>Protaetiibacter</taxon>
    </lineage>
</organism>
<evidence type="ECO:0000256" key="1">
    <source>
        <dbReference type="ARBA" id="ARBA00004651"/>
    </source>
</evidence>
<gene>
    <name evidence="9" type="ORF">NUH29_06660</name>
</gene>